<sequence length="706" mass="79888">MEENLRQLSSGATKLIKIALFGPESTGKTTLARQLAEYYLTEWVPEFARDYLQEKWDASQQICSVDDMLPIAYGQTKLENEQTLIANKYLFCDTNLMVTKVFSEVYYNYCDPLLNEAASQHEYDLFFLTDIDVPWERDDLRDKAEGRESIFAVFKQSLIDNNKPFITLSGDKDLRLKKAIAIIDDLTLAKELGFSSADFVYIQQYGISIATIQTQLNFFKQGIPKANLISPATLSNGILKLSEKDFQEKADFFDAQKSGLKLNKFVPASGAASRMFKFLMEFINEFDVENESINAYINRKKANKLSIFIVGMEKFPFFETIHKQLKAEFTDFDTLDRSFKNYYFIKLLLSADFFDFANKPKGILPFHKYDTHTATPVEEHLLECTNYSSANNSSNLHFTVSESHQKHFEKIIDAIKSKIEKESNVAINVSFSYQNKSTDTLAVTIKNKPFRDENGQLVFRPGGHGALIENLNNLDADIVFIKNIDNVIQNNLQKISLYKKGLAGILLGIQQQVFSYLNTLDAASIEPELIDEMILFLKANLNISLKGDFYSAGLEKIIPELQTVLNRPIRVCGMVKNEGEPGGGPFWVQDNQGGISLQIVESSQVDLDNDNQKAILNAATHFNPVDLVCGIKNYKNEKFDLTQFVDNNSGFIVEKNVAGKSIKAYELPGLWNGAMENWLTVFVQVPLITFNPVKTVNDLLKPAHQS</sequence>
<dbReference type="Pfam" id="PF14134">
    <property type="entry name" value="DUF4301"/>
    <property type="match status" value="1"/>
</dbReference>
<dbReference type="AlphaFoldDB" id="A0A4R5B5P2"/>
<dbReference type="InterPro" id="IPR052735">
    <property type="entry name" value="NAD_biosynth-regulator"/>
</dbReference>
<dbReference type="OrthoDB" id="5572060at2"/>
<dbReference type="Gene3D" id="3.40.50.300">
    <property type="entry name" value="P-loop containing nucleotide triphosphate hydrolases"/>
    <property type="match status" value="1"/>
</dbReference>
<dbReference type="EMBL" id="SMFM01000001">
    <property type="protein sequence ID" value="TDD78512.1"/>
    <property type="molecule type" value="Genomic_DNA"/>
</dbReference>
<dbReference type="InterPro" id="IPR027417">
    <property type="entry name" value="P-loop_NTPase"/>
</dbReference>
<protein>
    <submittedName>
        <fullName evidence="3">DUF4301 family protein</fullName>
    </submittedName>
</protein>
<evidence type="ECO:0000259" key="2">
    <source>
        <dbReference type="Pfam" id="PF14134"/>
    </source>
</evidence>
<dbReference type="Pfam" id="PF13521">
    <property type="entry name" value="AAA_28"/>
    <property type="match status" value="1"/>
</dbReference>
<evidence type="ECO:0000313" key="4">
    <source>
        <dbReference type="Proteomes" id="UP000295278"/>
    </source>
</evidence>
<keyword evidence="4" id="KW-1185">Reference proteome</keyword>
<dbReference type="InterPro" id="IPR038727">
    <property type="entry name" value="NadR/Ttd14_AAA_dom"/>
</dbReference>
<dbReference type="Proteomes" id="UP000295278">
    <property type="component" value="Unassembled WGS sequence"/>
</dbReference>
<comment type="caution">
    <text evidence="3">The sequence shown here is derived from an EMBL/GenBank/DDBJ whole genome shotgun (WGS) entry which is preliminary data.</text>
</comment>
<organism evidence="3 4">
    <name type="scientific">Flavobacterium caseinilyticum</name>
    <dbReference type="NCBI Taxonomy" id="2541732"/>
    <lineage>
        <taxon>Bacteria</taxon>
        <taxon>Pseudomonadati</taxon>
        <taxon>Bacteroidota</taxon>
        <taxon>Flavobacteriia</taxon>
        <taxon>Flavobacteriales</taxon>
        <taxon>Flavobacteriaceae</taxon>
        <taxon>Flavobacterium</taxon>
    </lineage>
</organism>
<name>A0A4R5B5P2_9FLAO</name>
<feature type="domain" description="DUF4301" evidence="2">
    <location>
        <begin position="196"/>
        <end position="705"/>
    </location>
</feature>
<dbReference type="SUPFAM" id="SSF52540">
    <property type="entry name" value="P-loop containing nucleoside triphosphate hydrolases"/>
    <property type="match status" value="1"/>
</dbReference>
<reference evidence="3 4" key="1">
    <citation type="submission" date="2019-03" db="EMBL/GenBank/DDBJ databases">
        <title>Flavobacterium AT-3-2 sp. nov., isolated from arctic soil.</title>
        <authorList>
            <person name="Chaudhary D.K."/>
        </authorList>
    </citation>
    <scope>NUCLEOTIDE SEQUENCE [LARGE SCALE GENOMIC DNA]</scope>
    <source>
        <strain evidence="3 4">AT-3-2</strain>
    </source>
</reference>
<gene>
    <name evidence="3" type="ORF">E0F89_02445</name>
</gene>
<evidence type="ECO:0000259" key="1">
    <source>
        <dbReference type="Pfam" id="PF13521"/>
    </source>
</evidence>
<dbReference type="InterPro" id="IPR029044">
    <property type="entry name" value="Nucleotide-diphossugar_trans"/>
</dbReference>
<accession>A0A4R5B5P2</accession>
<dbReference type="PANTHER" id="PTHR37512:SF1">
    <property type="entry name" value="NADR_TTD14 AAA DOMAIN-CONTAINING PROTEIN"/>
    <property type="match status" value="1"/>
</dbReference>
<dbReference type="SUPFAM" id="SSF53448">
    <property type="entry name" value="Nucleotide-diphospho-sugar transferases"/>
    <property type="match status" value="1"/>
</dbReference>
<proteinExistence type="predicted"/>
<feature type="domain" description="NadR/Ttd14 AAA" evidence="1">
    <location>
        <begin position="17"/>
        <end position="171"/>
    </location>
</feature>
<evidence type="ECO:0000313" key="3">
    <source>
        <dbReference type="EMBL" id="TDD78512.1"/>
    </source>
</evidence>
<dbReference type="InterPro" id="IPR025393">
    <property type="entry name" value="DUF4301"/>
</dbReference>
<dbReference type="PANTHER" id="PTHR37512">
    <property type="entry name" value="TRIFUNCTIONAL NAD BIOSYNTHESIS/REGULATOR PROTEIN NADR"/>
    <property type="match status" value="1"/>
</dbReference>
<dbReference type="RefSeq" id="WP_131908266.1">
    <property type="nucleotide sequence ID" value="NZ_SMFM01000001.1"/>
</dbReference>